<name>Q1IL38_KORVE</name>
<dbReference type="Pfam" id="PF25209">
    <property type="entry name" value="Phage_capsid_4"/>
    <property type="match status" value="1"/>
</dbReference>
<protein>
    <submittedName>
        <fullName evidence="1">Uncharacterized protein</fullName>
    </submittedName>
</protein>
<gene>
    <name evidence="1" type="ordered locus">Acid345_3411</name>
</gene>
<dbReference type="AlphaFoldDB" id="Q1IL38"/>
<evidence type="ECO:0000313" key="1">
    <source>
        <dbReference type="EMBL" id="ABF42412.1"/>
    </source>
</evidence>
<sequence length="178" mass="19517">MKAYITAFLTANGNYDPDGVAWFHATHGNLGSAALSSASLDAAELALMTQTEKDSNNPLGFPLEWLMVPPALKATAMQINRNDTGTNNWYQRFGANNERIFVNELLTDTNDWYAGCFPSYAPVLEVGFLDGIETPQIFLANQPTVGVTFSNDQIQYKVKSVFGGKPVDFRPIFKAVVA</sequence>
<dbReference type="STRING" id="204669.Acid345_3411"/>
<organism evidence="1 2">
    <name type="scientific">Koribacter versatilis (strain Ellin345)</name>
    <dbReference type="NCBI Taxonomy" id="204669"/>
    <lineage>
        <taxon>Bacteria</taxon>
        <taxon>Pseudomonadati</taxon>
        <taxon>Acidobacteriota</taxon>
        <taxon>Terriglobia</taxon>
        <taxon>Terriglobales</taxon>
        <taxon>Candidatus Korobacteraceae</taxon>
        <taxon>Candidatus Korobacter</taxon>
    </lineage>
</organism>
<dbReference type="KEGG" id="aba:Acid345_3411"/>
<accession>Q1IL38</accession>
<keyword evidence="2" id="KW-1185">Reference proteome</keyword>
<dbReference type="OrthoDB" id="9806592at2"/>
<dbReference type="RefSeq" id="WP_011524211.1">
    <property type="nucleotide sequence ID" value="NC_008009.1"/>
</dbReference>
<reference evidence="1 2" key="1">
    <citation type="journal article" date="2009" name="Appl. Environ. Microbiol.">
        <title>Three genomes from the phylum Acidobacteria provide insight into the lifestyles of these microorganisms in soils.</title>
        <authorList>
            <person name="Ward N.L."/>
            <person name="Challacombe J.F."/>
            <person name="Janssen P.H."/>
            <person name="Henrissat B."/>
            <person name="Coutinho P.M."/>
            <person name="Wu M."/>
            <person name="Xie G."/>
            <person name="Haft D.H."/>
            <person name="Sait M."/>
            <person name="Badger J."/>
            <person name="Barabote R.D."/>
            <person name="Bradley B."/>
            <person name="Brettin T.S."/>
            <person name="Brinkac L.M."/>
            <person name="Bruce D."/>
            <person name="Creasy T."/>
            <person name="Daugherty S.C."/>
            <person name="Davidsen T.M."/>
            <person name="DeBoy R.T."/>
            <person name="Detter J.C."/>
            <person name="Dodson R.J."/>
            <person name="Durkin A.S."/>
            <person name="Ganapathy A."/>
            <person name="Gwinn-Giglio M."/>
            <person name="Han C.S."/>
            <person name="Khouri H."/>
            <person name="Kiss H."/>
            <person name="Kothari S.P."/>
            <person name="Madupu R."/>
            <person name="Nelson K.E."/>
            <person name="Nelson W.C."/>
            <person name="Paulsen I."/>
            <person name="Penn K."/>
            <person name="Ren Q."/>
            <person name="Rosovitz M.J."/>
            <person name="Selengut J.D."/>
            <person name="Shrivastava S."/>
            <person name="Sullivan S.A."/>
            <person name="Tapia R."/>
            <person name="Thompson L.S."/>
            <person name="Watkins K.L."/>
            <person name="Yang Q."/>
            <person name="Yu C."/>
            <person name="Zafar N."/>
            <person name="Zhou L."/>
            <person name="Kuske C.R."/>
        </authorList>
    </citation>
    <scope>NUCLEOTIDE SEQUENCE [LARGE SCALE GENOMIC DNA]</scope>
    <source>
        <strain evidence="1 2">Ellin345</strain>
    </source>
</reference>
<dbReference type="eggNOG" id="COG4397">
    <property type="taxonomic scope" value="Bacteria"/>
</dbReference>
<dbReference type="EMBL" id="CP000360">
    <property type="protein sequence ID" value="ABF42412.1"/>
    <property type="molecule type" value="Genomic_DNA"/>
</dbReference>
<evidence type="ECO:0000313" key="2">
    <source>
        <dbReference type="Proteomes" id="UP000002432"/>
    </source>
</evidence>
<proteinExistence type="predicted"/>
<dbReference type="HOGENOM" id="CLU_1508718_0_0_0"/>
<dbReference type="EnsemblBacteria" id="ABF42412">
    <property type="protein sequence ID" value="ABF42412"/>
    <property type="gene ID" value="Acid345_3411"/>
</dbReference>
<dbReference type="Proteomes" id="UP000002432">
    <property type="component" value="Chromosome"/>
</dbReference>